<sequence>MWIALLRTLVTRLVRDGSLTVHLPDGTSVTAGNGAEPRVTLTLHGEDLPRKLILNPELALGEAYMDGEDDGLTIEDDNVRGLLTLVVRNFQRGNLPLSQTIARKLRIARRKWDQWIPHSTAKKNAEHHYDISTPFYYLFLDEDRQYTCSYFRDPSYTLEEAQEAKKKHIAGKLLIKPGMRVLDIGSGWGGLAITLARDYGAHVVGVTLSDEQRRAATKRAEEAGVADRVEFRLQDYREVTETFDRIVSVGMLEHVGEPQYPTYFKQIEKNLAEDGVALIHFIGRTGPPGNLSPWFQKYIFPGGYTPALSEVVRVIEKTTLEAADIEVWRTHYDRTLYEWLIRFEDRLDEVRAMGYDERFIRMWRYYLIASELSLSDMPHVLYHVQLHKHQGVVPITRDYLYVEGAPEPHSSFPDGFVPQK</sequence>
<evidence type="ECO:0000256" key="3">
    <source>
        <dbReference type="ARBA" id="ARBA00022679"/>
    </source>
</evidence>
<keyword evidence="5" id="KW-0443">Lipid metabolism</keyword>
<dbReference type="Pfam" id="PF02353">
    <property type="entry name" value="CMAS"/>
    <property type="match status" value="1"/>
</dbReference>
<dbReference type="Pfam" id="PF25371">
    <property type="entry name" value="DUF7884"/>
    <property type="match status" value="1"/>
</dbReference>
<reference evidence="7 8" key="1">
    <citation type="submission" date="2018-04" db="EMBL/GenBank/DDBJ databases">
        <title>Genomic Encyclopedia of Archaeal and Bacterial Type Strains, Phase II (KMG-II): from individual species to whole genera.</title>
        <authorList>
            <person name="Goeker M."/>
        </authorList>
    </citation>
    <scope>NUCLEOTIDE SEQUENCE [LARGE SCALE GENOMIC DNA]</scope>
    <source>
        <strain evidence="7 8">DSM 100977</strain>
    </source>
</reference>
<evidence type="ECO:0000313" key="7">
    <source>
        <dbReference type="EMBL" id="PTX57057.1"/>
    </source>
</evidence>
<dbReference type="SUPFAM" id="SSF53335">
    <property type="entry name" value="S-adenosyl-L-methionine-dependent methyltransferases"/>
    <property type="match status" value="1"/>
</dbReference>
<evidence type="ECO:0000256" key="1">
    <source>
        <dbReference type="ARBA" id="ARBA00010815"/>
    </source>
</evidence>
<dbReference type="GO" id="GO:0032259">
    <property type="term" value="P:methylation"/>
    <property type="evidence" value="ECO:0007669"/>
    <property type="project" value="UniProtKB-KW"/>
</dbReference>
<protein>
    <submittedName>
        <fullName evidence="7">Cyclopropane-fatty-acyl-phospholipid synthase</fullName>
    </submittedName>
</protein>
<dbReference type="InterPro" id="IPR029063">
    <property type="entry name" value="SAM-dependent_MTases_sf"/>
</dbReference>
<dbReference type="Proteomes" id="UP000243978">
    <property type="component" value="Unassembled WGS sequence"/>
</dbReference>
<organism evidence="7 8">
    <name type="scientific">Litoreibacter ponti</name>
    <dbReference type="NCBI Taxonomy" id="1510457"/>
    <lineage>
        <taxon>Bacteria</taxon>
        <taxon>Pseudomonadati</taxon>
        <taxon>Pseudomonadota</taxon>
        <taxon>Alphaproteobacteria</taxon>
        <taxon>Rhodobacterales</taxon>
        <taxon>Roseobacteraceae</taxon>
        <taxon>Litoreibacter</taxon>
    </lineage>
</organism>
<dbReference type="AlphaFoldDB" id="A0A2T6BM41"/>
<dbReference type="PANTHER" id="PTHR43667:SF1">
    <property type="entry name" value="CYCLOPROPANE-FATTY-ACYL-PHOSPHOLIPID SYNTHASE"/>
    <property type="match status" value="1"/>
</dbReference>
<keyword evidence="3" id="KW-0808">Transferase</keyword>
<gene>
    <name evidence="7" type="ORF">C8N43_1722</name>
</gene>
<dbReference type="RefSeq" id="WP_107845188.1">
    <property type="nucleotide sequence ID" value="NZ_QBKS01000001.1"/>
</dbReference>
<dbReference type="InterPro" id="IPR057206">
    <property type="entry name" value="DUF7884"/>
</dbReference>
<feature type="domain" description="DUF7884" evidence="6">
    <location>
        <begin position="16"/>
        <end position="68"/>
    </location>
</feature>
<evidence type="ECO:0000256" key="2">
    <source>
        <dbReference type="ARBA" id="ARBA00022603"/>
    </source>
</evidence>
<keyword evidence="4" id="KW-0949">S-adenosyl-L-methionine</keyword>
<dbReference type="InterPro" id="IPR050723">
    <property type="entry name" value="CFA/CMAS"/>
</dbReference>
<dbReference type="OrthoDB" id="9782855at2"/>
<evidence type="ECO:0000256" key="5">
    <source>
        <dbReference type="ARBA" id="ARBA00023098"/>
    </source>
</evidence>
<keyword evidence="2" id="KW-0489">Methyltransferase</keyword>
<comment type="caution">
    <text evidence="7">The sequence shown here is derived from an EMBL/GenBank/DDBJ whole genome shotgun (WGS) entry which is preliminary data.</text>
</comment>
<dbReference type="PIRSF" id="PIRSF003085">
    <property type="entry name" value="CMAS"/>
    <property type="match status" value="1"/>
</dbReference>
<dbReference type="PANTHER" id="PTHR43667">
    <property type="entry name" value="CYCLOPROPANE-FATTY-ACYL-PHOSPHOLIPID SYNTHASE"/>
    <property type="match status" value="1"/>
</dbReference>
<evidence type="ECO:0000313" key="8">
    <source>
        <dbReference type="Proteomes" id="UP000243978"/>
    </source>
</evidence>
<dbReference type="GO" id="GO:0008168">
    <property type="term" value="F:methyltransferase activity"/>
    <property type="evidence" value="ECO:0007669"/>
    <property type="project" value="UniProtKB-KW"/>
</dbReference>
<dbReference type="Gene3D" id="3.40.50.150">
    <property type="entry name" value="Vaccinia Virus protein VP39"/>
    <property type="match status" value="1"/>
</dbReference>
<comment type="similarity">
    <text evidence="1">Belongs to the CFA/CMAS family.</text>
</comment>
<dbReference type="InterPro" id="IPR003333">
    <property type="entry name" value="CMAS"/>
</dbReference>
<proteinExistence type="inferred from homology"/>
<evidence type="ECO:0000256" key="4">
    <source>
        <dbReference type="ARBA" id="ARBA00022691"/>
    </source>
</evidence>
<dbReference type="EMBL" id="QBKS01000001">
    <property type="protein sequence ID" value="PTX57057.1"/>
    <property type="molecule type" value="Genomic_DNA"/>
</dbReference>
<accession>A0A2T6BM41</accession>
<name>A0A2T6BM41_9RHOB</name>
<dbReference type="GO" id="GO:0008610">
    <property type="term" value="P:lipid biosynthetic process"/>
    <property type="evidence" value="ECO:0007669"/>
    <property type="project" value="InterPro"/>
</dbReference>
<keyword evidence="8" id="KW-1185">Reference proteome</keyword>
<dbReference type="CDD" id="cd02440">
    <property type="entry name" value="AdoMet_MTases"/>
    <property type="match status" value="1"/>
</dbReference>
<evidence type="ECO:0000259" key="6">
    <source>
        <dbReference type="Pfam" id="PF25371"/>
    </source>
</evidence>